<dbReference type="EMBL" id="CP042383">
    <property type="protein sequence ID" value="QEA42643.1"/>
    <property type="molecule type" value="Genomic_DNA"/>
</dbReference>
<dbReference type="GeneID" id="64345012"/>
<organism evidence="2 3">
    <name type="scientific">Leuconostoc pseudomesenteroides</name>
    <dbReference type="NCBI Taxonomy" id="33968"/>
    <lineage>
        <taxon>Bacteria</taxon>
        <taxon>Bacillati</taxon>
        <taxon>Bacillota</taxon>
        <taxon>Bacilli</taxon>
        <taxon>Lactobacillales</taxon>
        <taxon>Lactobacillaceae</taxon>
        <taxon>Leuconostoc</taxon>
    </lineage>
</organism>
<dbReference type="AlphaFoldDB" id="A0A5B8T6L7"/>
<evidence type="ECO:0000313" key="4">
    <source>
        <dbReference type="Proteomes" id="UP001529201"/>
    </source>
</evidence>
<gene>
    <name evidence="2" type="ORF">FGL85_09100</name>
    <name evidence="1" type="ORF">P1N92_04810</name>
</gene>
<proteinExistence type="predicted"/>
<dbReference type="Proteomes" id="UP001529201">
    <property type="component" value="Unassembled WGS sequence"/>
</dbReference>
<sequence length="84" mass="9817">MRAKIGNKMVEVWQISHQPISESWVRQSFDKKLLSWHQIYPDDLLVNAPWSVSIGKIGDYLIKDGNQISLITQQQFDKTYRLAN</sequence>
<dbReference type="EMBL" id="JARGDN010000004">
    <property type="protein sequence ID" value="MDG9733440.1"/>
    <property type="molecule type" value="Genomic_DNA"/>
</dbReference>
<dbReference type="OrthoDB" id="2146302at2"/>
<evidence type="ECO:0000313" key="3">
    <source>
        <dbReference type="Proteomes" id="UP000321296"/>
    </source>
</evidence>
<protein>
    <submittedName>
        <fullName evidence="2">Uncharacterized protein</fullName>
    </submittedName>
</protein>
<evidence type="ECO:0000313" key="1">
    <source>
        <dbReference type="EMBL" id="MDG9733440.1"/>
    </source>
</evidence>
<keyword evidence="4" id="KW-1185">Reference proteome</keyword>
<accession>A0A5B8T6L7</accession>
<dbReference type="KEGG" id="lpse:FGL85_09100"/>
<evidence type="ECO:0000313" key="2">
    <source>
        <dbReference type="EMBL" id="QEA42643.1"/>
    </source>
</evidence>
<reference evidence="1 4" key="2">
    <citation type="submission" date="2023-02" db="EMBL/GenBank/DDBJ databases">
        <title>Antimicrobial susceptibility testing and tentative epidemiological cut-off values for Lactobacillaceae family species intended for ingestion.</title>
        <authorList>
            <person name="Noehr-Meldgaard K."/>
            <person name="Struve C."/>
            <person name="Ingmer H."/>
            <person name="Koza A."/>
            <person name="Al-Nakeeb K."/>
            <person name="Agersoe Y."/>
        </authorList>
    </citation>
    <scope>NUCLEOTIDE SEQUENCE [LARGE SCALE GENOMIC DNA]</scope>
    <source>
        <strain evidence="1 4">DSM 20193</strain>
    </source>
</reference>
<reference evidence="2 3" key="1">
    <citation type="submission" date="2019-06" db="EMBL/GenBank/DDBJ databases">
        <title>Genome analyses of bacteria isolated from kimchi.</title>
        <authorList>
            <person name="Lee S."/>
            <person name="Ahn S."/>
            <person name="Roh S."/>
        </authorList>
    </citation>
    <scope>NUCLEOTIDE SEQUENCE [LARGE SCALE GENOMIC DNA]</scope>
    <source>
        <strain evidence="2 3">CBA3630</strain>
    </source>
</reference>
<dbReference type="RefSeq" id="WP_010276278.1">
    <property type="nucleotide sequence ID" value="NZ_BMBQ01000001.1"/>
</dbReference>
<dbReference type="Proteomes" id="UP000321296">
    <property type="component" value="Chromosome"/>
</dbReference>
<name>A0A5B8T6L7_LEUPS</name>